<dbReference type="Gene3D" id="1.10.8.270">
    <property type="entry name" value="putative rabgap domain of human tbc1 domain family member 14 like domains"/>
    <property type="match status" value="1"/>
</dbReference>
<dbReference type="FunFam" id="2.30.29.30:FF:000013">
    <property type="entry name" value="Putative TBC1 domain family member 8B"/>
    <property type="match status" value="1"/>
</dbReference>
<dbReference type="Gene3D" id="1.10.238.10">
    <property type="entry name" value="EF-hand"/>
    <property type="match status" value="1"/>
</dbReference>
<evidence type="ECO:0000256" key="10">
    <source>
        <dbReference type="ARBA" id="ARBA00043879"/>
    </source>
</evidence>
<dbReference type="InterPro" id="IPR004182">
    <property type="entry name" value="GRAM"/>
</dbReference>
<evidence type="ECO:0000313" key="16">
    <source>
        <dbReference type="Proteomes" id="UP000005226"/>
    </source>
</evidence>
<dbReference type="FunFam" id="1.10.472.80:FF:000033">
    <property type="entry name" value="TBC1 domain family member 9B isoform X1"/>
    <property type="match status" value="1"/>
</dbReference>
<dbReference type="CDD" id="cd13354">
    <property type="entry name" value="PH-GRAM2_TCB1D9_TCB1D9B"/>
    <property type="match status" value="1"/>
</dbReference>
<evidence type="ECO:0000256" key="11">
    <source>
        <dbReference type="ARBA" id="ARBA00067403"/>
    </source>
</evidence>
<gene>
    <name evidence="15" type="primary">LOC101065107</name>
</gene>
<reference evidence="15" key="3">
    <citation type="submission" date="2025-09" db="UniProtKB">
        <authorList>
            <consortium name="Ensembl"/>
        </authorList>
    </citation>
    <scope>IDENTIFICATION</scope>
</reference>
<evidence type="ECO:0000256" key="3">
    <source>
        <dbReference type="ARBA" id="ARBA00022553"/>
    </source>
</evidence>
<reference evidence="15" key="2">
    <citation type="submission" date="2025-08" db="UniProtKB">
        <authorList>
            <consortium name="Ensembl"/>
        </authorList>
    </citation>
    <scope>IDENTIFICATION</scope>
</reference>
<dbReference type="FunFam" id="1.10.238.10:FF:000130">
    <property type="entry name" value="TBC1 domain family member 9B isoform X1"/>
    <property type="match status" value="1"/>
</dbReference>
<feature type="region of interest" description="Disordered" evidence="12">
    <location>
        <begin position="1017"/>
        <end position="1083"/>
    </location>
</feature>
<dbReference type="CDD" id="cd13351">
    <property type="entry name" value="PH-GRAM1_TCB1D9_TCB1D9B"/>
    <property type="match status" value="1"/>
</dbReference>
<dbReference type="Proteomes" id="UP000005226">
    <property type="component" value="Unplaced"/>
</dbReference>
<keyword evidence="8" id="KW-1133">Transmembrane helix</keyword>
<comment type="subcellular location">
    <subcellularLocation>
        <location evidence="1">Membrane</location>
        <topology evidence="1">Single-pass membrane protein</topology>
    </subcellularLocation>
</comment>
<dbReference type="InterPro" id="IPR018247">
    <property type="entry name" value="EF_Hand_1_Ca_BS"/>
</dbReference>
<evidence type="ECO:0000259" key="14">
    <source>
        <dbReference type="PROSITE" id="PS50222"/>
    </source>
</evidence>
<protein>
    <recommendedName>
        <fullName evidence="11">TBC1 domain family member 9B</fullName>
    </recommendedName>
</protein>
<keyword evidence="6" id="KW-0677">Repeat</keyword>
<evidence type="ECO:0000256" key="4">
    <source>
        <dbReference type="ARBA" id="ARBA00022692"/>
    </source>
</evidence>
<evidence type="ECO:0000256" key="5">
    <source>
        <dbReference type="ARBA" id="ARBA00022723"/>
    </source>
</evidence>
<evidence type="ECO:0000256" key="12">
    <source>
        <dbReference type="SAM" id="MobiDB-lite"/>
    </source>
</evidence>
<organism evidence="15 16">
    <name type="scientific">Takifugu rubripes</name>
    <name type="common">Japanese pufferfish</name>
    <name type="synonym">Fugu rubripes</name>
    <dbReference type="NCBI Taxonomy" id="31033"/>
    <lineage>
        <taxon>Eukaryota</taxon>
        <taxon>Metazoa</taxon>
        <taxon>Chordata</taxon>
        <taxon>Craniata</taxon>
        <taxon>Vertebrata</taxon>
        <taxon>Euteleostomi</taxon>
        <taxon>Actinopterygii</taxon>
        <taxon>Neopterygii</taxon>
        <taxon>Teleostei</taxon>
        <taxon>Neoteleostei</taxon>
        <taxon>Acanthomorphata</taxon>
        <taxon>Eupercaria</taxon>
        <taxon>Tetraodontiformes</taxon>
        <taxon>Tetradontoidea</taxon>
        <taxon>Tetraodontidae</taxon>
        <taxon>Takifugu</taxon>
    </lineage>
</organism>
<evidence type="ECO:0000256" key="2">
    <source>
        <dbReference type="ARBA" id="ARBA00022468"/>
    </source>
</evidence>
<keyword evidence="4" id="KW-0812">Transmembrane</keyword>
<dbReference type="Gene3D" id="2.30.29.30">
    <property type="entry name" value="Pleckstrin-homology domain (PH domain)/Phosphotyrosine-binding domain (PTB)"/>
    <property type="match status" value="2"/>
</dbReference>
<dbReference type="InterPro" id="IPR000195">
    <property type="entry name" value="Rab-GAP-TBC_dom"/>
</dbReference>
<accession>A0A674N8T6</accession>
<dbReference type="SUPFAM" id="SSF47473">
    <property type="entry name" value="EF-hand"/>
    <property type="match status" value="1"/>
</dbReference>
<dbReference type="GO" id="GO:0005096">
    <property type="term" value="F:GTPase activator activity"/>
    <property type="evidence" value="ECO:0007669"/>
    <property type="project" value="UniProtKB-KW"/>
</dbReference>
<evidence type="ECO:0000256" key="8">
    <source>
        <dbReference type="ARBA" id="ARBA00022989"/>
    </source>
</evidence>
<evidence type="ECO:0000259" key="13">
    <source>
        <dbReference type="PROSITE" id="PS50086"/>
    </source>
</evidence>
<dbReference type="SMART" id="SM00164">
    <property type="entry name" value="TBC"/>
    <property type="match status" value="1"/>
</dbReference>
<dbReference type="Gene3D" id="1.10.472.80">
    <property type="entry name" value="Ypt/Rab-GAP domain of gyp1p, domain 3"/>
    <property type="match status" value="1"/>
</dbReference>
<sequence>MWIQPEEVLLAGPLWVSERANPFFILQRRRGHGRGGGLSGLLVGTLDVVLDSSARVAPYRILLQTADSQLYWNIACGSSRKEITEHWDWLESNLLQTISIFESDEDIITFVKGKISGIIAEESRLKQSEEHVEDSGKFLEAELKMRRLFGMPDEEKLVNYYSCSYWKGRVPRQGWLYLSINHLCFYSFLLGKEVTLVVPWTDVTQLEKNSTLVFPESVRVSTRHTEHFFSMFLNINDTFKLMEQLANIAMRQLLDNEAFAADRSLPKPCKTLKNVSALKRDLDARAKNERYRSMFRLTQDERLDGHTGCTLWTPFAKMHVIGQLFISNNYICFNSREEDVCQLIIPLREVSIVEKADSSSVLPCPVSISTKNKMNFLFANLKDRDFLVQRISDFLQRTPDSSDTGPLSLTGQSVCHYSKSLHHYHPDLPTARHSLLQLYHQNVAEDLGPKAMKEKMKVEAWNIHFSEFGRGVCMYRTSRTRELVLNGIPELLRGELWLLFSGAQNEMDTHRGYYGDLVEQAMGQCSLATEEIERDLHRSMPEHHAFQNENGIAALRRVLTAYAHRNPGIGYCQAMNIVTSVLLLYCPEEDAFWLLVALCERMLPDYYNTRVVGALVDQGVFEDLTRASLPLLYEHMQDLGVISTISLSWFLTLFLSVMPFDSAVILVDCFFYEGIKVIFQVALAVLHANMDALLSCSDEGEAMTILGRYLDNVVNKQTAAPPIPHLHARLTSGEDPPAEIDIFSLIKSSYERFGSLHSDVIEQMRFKQRLKVIQSLEDTAKRSVVRAMMTESAFSIEELEDLFCLFKAKHMTSCYWGSCSSASERHDPSLPYLEQYRIDSGQFAQLFSALAPWVCSSHTLTLSARLFRLLDQNQDGLVNFKEFITGLSGMYHGDMTEKLKLLYKLHLPQGKVTHVGIVGLGFSCLSRFTVTMMHLSVVLDKVKDYRYYLRMWAMEKEPRPETIKDLPRMNQEQFIDLCKTLYNMFSEEPEEQHLYHSIATVASLLLRIGEVGKKFHNGSKKTDGADIQTPPTVPGVEEAHSGVESGEPQVCQEAADTAAPNEQDKGNMPVLSHPSGSSGPLQREDLSEDALLAGGIEQRQGSVLDADWSITFEQVLASLLTEPPLVDYFERKRDIQSKVEACKAQRVIERQISSDQELTQQAH</sequence>
<dbReference type="PROSITE" id="PS50222">
    <property type="entry name" value="EF_HAND_2"/>
    <property type="match status" value="1"/>
</dbReference>
<dbReference type="PANTHER" id="PTHR47666:SF5">
    <property type="entry name" value="TBC1 DOMAIN FAMILY MEMBER 9B"/>
    <property type="match status" value="1"/>
</dbReference>
<dbReference type="InterPro" id="IPR002048">
    <property type="entry name" value="EF_hand_dom"/>
</dbReference>
<dbReference type="AlphaFoldDB" id="A0A674N8T6"/>
<evidence type="ECO:0000256" key="9">
    <source>
        <dbReference type="ARBA" id="ARBA00023136"/>
    </source>
</evidence>
<dbReference type="GeneTree" id="ENSGT00940000158554"/>
<evidence type="ECO:0000256" key="6">
    <source>
        <dbReference type="ARBA" id="ARBA00022737"/>
    </source>
</evidence>
<dbReference type="PROSITE" id="PS00018">
    <property type="entry name" value="EF_HAND_1"/>
    <property type="match status" value="1"/>
</dbReference>
<dbReference type="GO" id="GO:0005509">
    <property type="term" value="F:calcium ion binding"/>
    <property type="evidence" value="ECO:0007669"/>
    <property type="project" value="InterPro"/>
</dbReference>
<feature type="domain" description="EF-hand" evidence="14">
    <location>
        <begin position="858"/>
        <end position="893"/>
    </location>
</feature>
<dbReference type="PROSITE" id="PS50086">
    <property type="entry name" value="TBC_RABGAP"/>
    <property type="match status" value="1"/>
</dbReference>
<dbReference type="InterPro" id="IPR011992">
    <property type="entry name" value="EF-hand-dom_pair"/>
</dbReference>
<dbReference type="Pfam" id="PF00566">
    <property type="entry name" value="RabGAP-TBC"/>
    <property type="match status" value="1"/>
</dbReference>
<dbReference type="InterPro" id="IPR011993">
    <property type="entry name" value="PH-like_dom_sf"/>
</dbReference>
<keyword evidence="5" id="KW-0479">Metal-binding</keyword>
<dbReference type="InterPro" id="IPR036014">
    <property type="entry name" value="TCB1D9/TCB1D9B_PH-GRAM1"/>
</dbReference>
<reference evidence="15" key="1">
    <citation type="journal article" date="2011" name="Genome Biol. Evol.">
        <title>Integration of the genetic map and genome assembly of fugu facilitates insights into distinct features of genome evolution in teleosts and mammals.</title>
        <authorList>
            <person name="Kai W."/>
            <person name="Kikuchi K."/>
            <person name="Tohari S."/>
            <person name="Chew A.K."/>
            <person name="Tay A."/>
            <person name="Fujiwara A."/>
            <person name="Hosoya S."/>
            <person name="Suetake H."/>
            <person name="Naruse K."/>
            <person name="Brenner S."/>
            <person name="Suzuki Y."/>
            <person name="Venkatesh B."/>
        </authorList>
    </citation>
    <scope>NUCLEOTIDE SEQUENCE [LARGE SCALE GENOMIC DNA]</scope>
</reference>
<dbReference type="InterPro" id="IPR035969">
    <property type="entry name" value="Rab-GAP_TBC_sf"/>
</dbReference>
<dbReference type="Ensembl" id="ENSTRUT00000063345.1">
    <property type="protein sequence ID" value="ENSTRUP00000070144.1"/>
    <property type="gene ID" value="ENSTRUG00000005713.3"/>
</dbReference>
<proteinExistence type="predicted"/>
<evidence type="ECO:0000256" key="7">
    <source>
        <dbReference type="ARBA" id="ARBA00022837"/>
    </source>
</evidence>
<dbReference type="GO" id="GO:0016020">
    <property type="term" value="C:membrane"/>
    <property type="evidence" value="ECO:0007669"/>
    <property type="project" value="UniProtKB-SubCell"/>
</dbReference>
<comment type="function">
    <text evidence="10">May act as a GTPase-activating protein for Rab family protein(s).</text>
</comment>
<dbReference type="SMART" id="SM00568">
    <property type="entry name" value="GRAM"/>
    <property type="match status" value="2"/>
</dbReference>
<keyword evidence="16" id="KW-1185">Reference proteome</keyword>
<feature type="domain" description="Rab-GAP TBC" evidence="13">
    <location>
        <begin position="487"/>
        <end position="674"/>
    </location>
</feature>
<dbReference type="GO" id="GO:0003008">
    <property type="term" value="P:system process"/>
    <property type="evidence" value="ECO:0007669"/>
    <property type="project" value="UniProtKB-ARBA"/>
</dbReference>
<evidence type="ECO:0000313" key="15">
    <source>
        <dbReference type="Ensembl" id="ENSTRUP00000070144.1"/>
    </source>
</evidence>
<dbReference type="SUPFAM" id="SSF47923">
    <property type="entry name" value="Ypt/Rab-GAP domain of gyp1p"/>
    <property type="match status" value="2"/>
</dbReference>
<evidence type="ECO:0000256" key="1">
    <source>
        <dbReference type="ARBA" id="ARBA00004167"/>
    </source>
</evidence>
<name>A0A674N8T6_TAKRU</name>
<dbReference type="FunFam" id="2.30.29.30:FF:000041">
    <property type="entry name" value="TBC1 domain family member 9 isoform X1"/>
    <property type="match status" value="1"/>
</dbReference>
<keyword evidence="9" id="KW-0472">Membrane</keyword>
<keyword evidence="3" id="KW-0597">Phosphoprotein</keyword>
<dbReference type="FunFam" id="1.10.8.270:FF:000002">
    <property type="entry name" value="TBC1 domain family member 9B"/>
    <property type="match status" value="1"/>
</dbReference>
<dbReference type="InterPro" id="IPR036017">
    <property type="entry name" value="TCB1D9/TCB1D9B_PH-GRAM2"/>
</dbReference>
<dbReference type="PANTHER" id="PTHR47666">
    <property type="entry name" value="PROTEIN VASCULAR ASSOCIATED DEATH 1, CHLOROPLASTIC"/>
    <property type="match status" value="1"/>
</dbReference>
<dbReference type="Pfam" id="PF02893">
    <property type="entry name" value="GRAM"/>
    <property type="match status" value="2"/>
</dbReference>
<keyword evidence="2" id="KW-0343">GTPase activation</keyword>
<keyword evidence="7" id="KW-0106">Calcium</keyword>